<feature type="compositionally biased region" description="Polar residues" evidence="1">
    <location>
        <begin position="110"/>
        <end position="125"/>
    </location>
</feature>
<name>A0A0L7KSG6_OPEBR</name>
<dbReference type="EMBL" id="JTDY01006199">
    <property type="protein sequence ID" value="KOB66203.1"/>
    <property type="molecule type" value="Genomic_DNA"/>
</dbReference>
<gene>
    <name evidence="2" type="ORF">OBRU01_21565</name>
</gene>
<feature type="compositionally biased region" description="Polar residues" evidence="1">
    <location>
        <begin position="152"/>
        <end position="167"/>
    </location>
</feature>
<keyword evidence="3" id="KW-1185">Reference proteome</keyword>
<comment type="caution">
    <text evidence="2">The sequence shown here is derived from an EMBL/GenBank/DDBJ whole genome shotgun (WGS) entry which is preliminary data.</text>
</comment>
<evidence type="ECO:0000313" key="3">
    <source>
        <dbReference type="Proteomes" id="UP000037510"/>
    </source>
</evidence>
<sequence length="452" mass="51980">MGKTQFDPPTDTFPYKIKKRLNIMSVPRKQYIDKGEGMPAYTPRGIRQSAVRAHCSDRVNDAGWPYVRLLSERTAPTESTTRDAPTCGEYLHYIDTGEACQPTPPGASGSLLSKRTAPTESTTRDGPTCGEYLHYIDTGEACQPTPPVASGSLLSKRTAPTESTTRDGPTCGEYLHYIDTGEGMPAYTPRGIRQSAVRAHCSDRVNDAGMPYVRRFLLIKKMYKNQFSLDRMERIDRMMEVTNATCYSKLANCVLDLRKDDTKDTRKKKGWSESEWKKHMEATCNLSQRDKGMPLEMLLQRINQICFLPEFRVYKRYSQDILHKDPIKTSKRLNDLVVQWSGIDGPSTESRPRYLVVQWNRPPEHRVKTTLFSGPVEYIDRPSTESRPRYLVVQWNIIDRPSTESRPPRLAHLLASRQASQVILRWQNRDYHYTTTKFRRKRERDSSRRAAE</sequence>
<organism evidence="2 3">
    <name type="scientific">Operophtera brumata</name>
    <name type="common">Winter moth</name>
    <name type="synonym">Phalaena brumata</name>
    <dbReference type="NCBI Taxonomy" id="104452"/>
    <lineage>
        <taxon>Eukaryota</taxon>
        <taxon>Metazoa</taxon>
        <taxon>Ecdysozoa</taxon>
        <taxon>Arthropoda</taxon>
        <taxon>Hexapoda</taxon>
        <taxon>Insecta</taxon>
        <taxon>Pterygota</taxon>
        <taxon>Neoptera</taxon>
        <taxon>Endopterygota</taxon>
        <taxon>Lepidoptera</taxon>
        <taxon>Glossata</taxon>
        <taxon>Ditrysia</taxon>
        <taxon>Geometroidea</taxon>
        <taxon>Geometridae</taxon>
        <taxon>Larentiinae</taxon>
        <taxon>Operophtera</taxon>
    </lineage>
</organism>
<evidence type="ECO:0000313" key="2">
    <source>
        <dbReference type="EMBL" id="KOB66203.1"/>
    </source>
</evidence>
<proteinExistence type="predicted"/>
<accession>A0A0L7KSG6</accession>
<protein>
    <submittedName>
        <fullName evidence="2">Uncharacterized protein</fullName>
    </submittedName>
</protein>
<dbReference type="Proteomes" id="UP000037510">
    <property type="component" value="Unassembled WGS sequence"/>
</dbReference>
<reference evidence="2 3" key="1">
    <citation type="journal article" date="2015" name="Genome Biol. Evol.">
        <title>The genome of winter moth (Operophtera brumata) provides a genomic perspective on sexual dimorphism and phenology.</title>
        <authorList>
            <person name="Derks M.F."/>
            <person name="Smit S."/>
            <person name="Salis L."/>
            <person name="Schijlen E."/>
            <person name="Bossers A."/>
            <person name="Mateman C."/>
            <person name="Pijl A.S."/>
            <person name="de Ridder D."/>
            <person name="Groenen M.A."/>
            <person name="Visser M.E."/>
            <person name="Megens H.J."/>
        </authorList>
    </citation>
    <scope>NUCLEOTIDE SEQUENCE [LARGE SCALE GENOMIC DNA]</scope>
    <source>
        <strain evidence="2">WM2013NL</strain>
        <tissue evidence="2">Head and thorax</tissue>
    </source>
</reference>
<feature type="region of interest" description="Disordered" evidence="1">
    <location>
        <begin position="102"/>
        <end position="128"/>
    </location>
</feature>
<dbReference type="AlphaFoldDB" id="A0A0L7KSG6"/>
<feature type="region of interest" description="Disordered" evidence="1">
    <location>
        <begin position="148"/>
        <end position="172"/>
    </location>
</feature>
<evidence type="ECO:0000256" key="1">
    <source>
        <dbReference type="SAM" id="MobiDB-lite"/>
    </source>
</evidence>